<reference evidence="12" key="2">
    <citation type="submission" date="2024-05" db="EMBL/GenBank/DDBJ databases">
        <title>Rhodohalobacter halophilus gen. nov., sp. nov., a moderately halophilic member of the family Balneolaceae.</title>
        <authorList>
            <person name="Xia J."/>
        </authorList>
    </citation>
    <scope>NUCLEOTIDE SEQUENCE</scope>
    <source>
        <strain evidence="12">WB101</strain>
    </source>
</reference>
<keyword evidence="13" id="KW-1185">Reference proteome</keyword>
<dbReference type="PROSITE" id="PS00211">
    <property type="entry name" value="ABC_TRANSPORTER_1"/>
    <property type="match status" value="1"/>
</dbReference>
<dbReference type="PROSITE" id="PS50929">
    <property type="entry name" value="ABC_TM1F"/>
    <property type="match status" value="1"/>
</dbReference>
<evidence type="ECO:0000256" key="5">
    <source>
        <dbReference type="ARBA" id="ARBA00022840"/>
    </source>
</evidence>
<dbReference type="InterPro" id="IPR003439">
    <property type="entry name" value="ABC_transporter-like_ATP-bd"/>
</dbReference>
<keyword evidence="7 8" id="KW-0472">Membrane</keyword>
<dbReference type="PANTHER" id="PTHR43394:SF1">
    <property type="entry name" value="ATP-BINDING CASSETTE SUB-FAMILY B MEMBER 10, MITOCHONDRIAL"/>
    <property type="match status" value="1"/>
</dbReference>
<evidence type="ECO:0000256" key="6">
    <source>
        <dbReference type="ARBA" id="ARBA00022989"/>
    </source>
</evidence>
<evidence type="ECO:0000256" key="7">
    <source>
        <dbReference type="ARBA" id="ARBA00023136"/>
    </source>
</evidence>
<evidence type="ECO:0000259" key="11">
    <source>
        <dbReference type="PROSITE" id="PS50990"/>
    </source>
</evidence>
<gene>
    <name evidence="12" type="ORF">L6773_11450</name>
</gene>
<dbReference type="InterPro" id="IPR005074">
    <property type="entry name" value="Peptidase_C39"/>
</dbReference>
<dbReference type="PANTHER" id="PTHR43394">
    <property type="entry name" value="ATP-DEPENDENT PERMEASE MDL1, MITOCHONDRIAL"/>
    <property type="match status" value="1"/>
</dbReference>
<keyword evidence="3" id="KW-0547">Nucleotide-binding</keyword>
<evidence type="ECO:0000259" key="9">
    <source>
        <dbReference type="PROSITE" id="PS50893"/>
    </source>
</evidence>
<dbReference type="Gene3D" id="3.40.50.300">
    <property type="entry name" value="P-loop containing nucleotide triphosphate hydrolases"/>
    <property type="match status" value="1"/>
</dbReference>
<dbReference type="InterPro" id="IPR017871">
    <property type="entry name" value="ABC_transporter-like_CS"/>
</dbReference>
<keyword evidence="4" id="KW-0378">Hydrolase</keyword>
<organism evidence="12 13">
    <name type="scientific">Rhodohalobacter sulfatireducens</name>
    <dbReference type="NCBI Taxonomy" id="2911366"/>
    <lineage>
        <taxon>Bacteria</taxon>
        <taxon>Pseudomonadati</taxon>
        <taxon>Balneolota</taxon>
        <taxon>Balneolia</taxon>
        <taxon>Balneolales</taxon>
        <taxon>Balneolaceae</taxon>
        <taxon>Rhodohalobacter</taxon>
    </lineage>
</organism>
<keyword evidence="5" id="KW-0067">ATP-binding</keyword>
<dbReference type="Gene3D" id="1.20.1560.10">
    <property type="entry name" value="ABC transporter type 1, transmembrane domain"/>
    <property type="match status" value="1"/>
</dbReference>
<feature type="transmembrane region" description="Helical" evidence="8">
    <location>
        <begin position="309"/>
        <end position="327"/>
    </location>
</feature>
<evidence type="ECO:0000256" key="8">
    <source>
        <dbReference type="SAM" id="Phobius"/>
    </source>
</evidence>
<dbReference type="Proteomes" id="UP001165366">
    <property type="component" value="Unassembled WGS sequence"/>
</dbReference>
<name>A0ABS9KE92_9BACT</name>
<comment type="caution">
    <text evidence="12">The sequence shown here is derived from an EMBL/GenBank/DDBJ whole genome shotgun (WGS) entry which is preliminary data.</text>
</comment>
<keyword evidence="6 8" id="KW-1133">Transmembrane helix</keyword>
<evidence type="ECO:0000256" key="2">
    <source>
        <dbReference type="ARBA" id="ARBA00022692"/>
    </source>
</evidence>
<evidence type="ECO:0000256" key="1">
    <source>
        <dbReference type="ARBA" id="ARBA00004651"/>
    </source>
</evidence>
<feature type="domain" description="ABC transmembrane type-1" evidence="10">
    <location>
        <begin position="172"/>
        <end position="452"/>
    </location>
</feature>
<evidence type="ECO:0000259" key="10">
    <source>
        <dbReference type="PROSITE" id="PS50929"/>
    </source>
</evidence>
<dbReference type="SUPFAM" id="SSF52540">
    <property type="entry name" value="P-loop containing nucleoside triphosphate hydrolases"/>
    <property type="match status" value="1"/>
</dbReference>
<evidence type="ECO:0000313" key="12">
    <source>
        <dbReference type="EMBL" id="MCG2589184.1"/>
    </source>
</evidence>
<feature type="domain" description="ABC transporter" evidence="9">
    <location>
        <begin position="488"/>
        <end position="724"/>
    </location>
</feature>
<dbReference type="InterPro" id="IPR003593">
    <property type="entry name" value="AAA+_ATPase"/>
</dbReference>
<dbReference type="PROSITE" id="PS50893">
    <property type="entry name" value="ABC_TRANSPORTER_2"/>
    <property type="match status" value="1"/>
</dbReference>
<dbReference type="Pfam" id="PF03412">
    <property type="entry name" value="Peptidase_C39"/>
    <property type="match status" value="1"/>
</dbReference>
<dbReference type="Pfam" id="PF00664">
    <property type="entry name" value="ABC_membrane"/>
    <property type="match status" value="1"/>
</dbReference>
<dbReference type="CDD" id="cd18570">
    <property type="entry name" value="ABC_6TM_PCAT1_LagD_like"/>
    <property type="match status" value="1"/>
</dbReference>
<dbReference type="SMART" id="SM00382">
    <property type="entry name" value="AAA"/>
    <property type="match status" value="1"/>
</dbReference>
<feature type="transmembrane region" description="Helical" evidence="8">
    <location>
        <begin position="167"/>
        <end position="187"/>
    </location>
</feature>
<sequence>MKYTKKDLKKIHVQQLGEYACGLACLSALTKYYGGHVSQERLREISGTTLNGTSLLGLYQAAEQIGFDATGYEADMENLKDLNHPVILHVIQDEKREHFVVNYGFEDGKFVIGDPGWGIVEYSEDELLAIWQSKTLLSLSPGKTFKTAKSTSQSQFKWFKSLIRDDIPILTIAGVMGIVIAILGLSMAVFTQKLIDDFLPNNETEKIFIGTLALAILLIAKAFISYIRGIFMARQGKDLNVRVVKSFIEKIIYLPMTYFKGYSTGDLIARMNDSMRIKNTVALITGDILINLLVVIVSSIYIFILSVELGLLSVSSMLFFFLAAWYYHPKILDNQKEVMAAHSGNETQYIDSISGISSIKSFNKEEIFKDRIHSVYDIYQTKGYDLAILGNKYGFITQLLVAIFISLFFSLGVYYVMQEKLLLGELMAILTMAGSIIPSLAGLMVANIQIQEAKVAFNRLFEISSLEKEYNPESPNGLMVQTKSKEVLSIENLVFRFPGRSPLLKNIQFRLTTGEAVTLFGKVGSGKSTLVDIMQGFYQPEQGYIKLNGRKISKWDITEWRSALGVVSQSEKIFNTTVLDNICLSNDPNEPERCVQFLKKTGLGTYLDNLPQGYLTICGEDGQHLSGGQKQLVTIARALYKEPSFLMLDESTSAIDFDTEREVLNILKGYAKKNQIGLLLVTHRISLAKQTDKIYILQNGSIHDSGTHENLISNDNYYARGYRYITEYT</sequence>
<evidence type="ECO:0000313" key="13">
    <source>
        <dbReference type="Proteomes" id="UP001165366"/>
    </source>
</evidence>
<dbReference type="Pfam" id="PF00005">
    <property type="entry name" value="ABC_tran"/>
    <property type="match status" value="1"/>
</dbReference>
<feature type="domain" description="Peptidase C39" evidence="11">
    <location>
        <begin position="15"/>
        <end position="138"/>
    </location>
</feature>
<comment type="subcellular location">
    <subcellularLocation>
        <location evidence="1">Cell membrane</location>
        <topology evidence="1">Multi-pass membrane protein</topology>
    </subcellularLocation>
</comment>
<evidence type="ECO:0000256" key="4">
    <source>
        <dbReference type="ARBA" id="ARBA00022801"/>
    </source>
</evidence>
<dbReference type="SUPFAM" id="SSF90123">
    <property type="entry name" value="ABC transporter transmembrane region"/>
    <property type="match status" value="1"/>
</dbReference>
<keyword evidence="2 8" id="KW-0812">Transmembrane</keyword>
<dbReference type="InterPro" id="IPR011527">
    <property type="entry name" value="ABC1_TM_dom"/>
</dbReference>
<dbReference type="InterPro" id="IPR039421">
    <property type="entry name" value="Type_1_exporter"/>
</dbReference>
<dbReference type="InterPro" id="IPR036640">
    <property type="entry name" value="ABC1_TM_sf"/>
</dbReference>
<feature type="transmembrane region" description="Helical" evidence="8">
    <location>
        <begin position="207"/>
        <end position="227"/>
    </location>
</feature>
<reference evidence="12" key="1">
    <citation type="submission" date="2022-01" db="EMBL/GenBank/DDBJ databases">
        <authorList>
            <person name="Wang Y."/>
        </authorList>
    </citation>
    <scope>NUCLEOTIDE SEQUENCE</scope>
    <source>
        <strain evidence="12">WB101</strain>
    </source>
</reference>
<dbReference type="Gene3D" id="3.90.70.10">
    <property type="entry name" value="Cysteine proteinases"/>
    <property type="match status" value="1"/>
</dbReference>
<dbReference type="InterPro" id="IPR027417">
    <property type="entry name" value="P-loop_NTPase"/>
</dbReference>
<accession>A0ABS9KE92</accession>
<dbReference type="EMBL" id="JAKLWS010000013">
    <property type="protein sequence ID" value="MCG2589184.1"/>
    <property type="molecule type" value="Genomic_DNA"/>
</dbReference>
<proteinExistence type="predicted"/>
<feature type="transmembrane region" description="Helical" evidence="8">
    <location>
        <begin position="429"/>
        <end position="450"/>
    </location>
</feature>
<dbReference type="RefSeq" id="WP_237854547.1">
    <property type="nucleotide sequence ID" value="NZ_JAKLWS010000013.1"/>
</dbReference>
<protein>
    <submittedName>
        <fullName evidence="12">Peptidase domain-containing ABC transporter</fullName>
    </submittedName>
</protein>
<dbReference type="PROSITE" id="PS50990">
    <property type="entry name" value="PEPTIDASE_C39"/>
    <property type="match status" value="1"/>
</dbReference>
<feature type="transmembrane region" description="Helical" evidence="8">
    <location>
        <begin position="280"/>
        <end position="303"/>
    </location>
</feature>
<evidence type="ECO:0000256" key="3">
    <source>
        <dbReference type="ARBA" id="ARBA00022741"/>
    </source>
</evidence>
<feature type="transmembrane region" description="Helical" evidence="8">
    <location>
        <begin position="399"/>
        <end position="417"/>
    </location>
</feature>